<feature type="domain" description="Fungal lipase-type" evidence="2">
    <location>
        <begin position="109"/>
        <end position="173"/>
    </location>
</feature>
<organism evidence="3 4">
    <name type="scientific">Flavobacterium gawalongense</name>
    <dbReference type="NCBI Taxonomy" id="2594432"/>
    <lineage>
        <taxon>Bacteria</taxon>
        <taxon>Pseudomonadati</taxon>
        <taxon>Bacteroidota</taxon>
        <taxon>Flavobacteriia</taxon>
        <taxon>Flavobacteriales</taxon>
        <taxon>Flavobacteriaceae</taxon>
        <taxon>Flavobacterium</taxon>
    </lineage>
</organism>
<evidence type="ECO:0000259" key="2">
    <source>
        <dbReference type="Pfam" id="PF01764"/>
    </source>
</evidence>
<evidence type="ECO:0000313" key="4">
    <source>
        <dbReference type="Proteomes" id="UP000318528"/>
    </source>
</evidence>
<reference evidence="3 4" key="1">
    <citation type="submission" date="2019-07" db="EMBL/GenBank/DDBJ databases">
        <title>Novel species of Flavobacterium.</title>
        <authorList>
            <person name="Liu Q."/>
            <person name="Xin Y.-H."/>
        </authorList>
    </citation>
    <scope>NUCLEOTIDE SEQUENCE [LARGE SCALE GENOMIC DNA]</scope>
    <source>
        <strain evidence="3 4">GSP39</strain>
    </source>
</reference>
<protein>
    <submittedName>
        <fullName evidence="3">DUF2974 domain-containing protein</fullName>
    </submittedName>
</protein>
<dbReference type="InterPro" id="IPR029058">
    <property type="entry name" value="AB_hydrolase_fold"/>
</dbReference>
<sequence>MDNELKGEGNSLNYTFRMHDPRVGRFFAPDPLFKDYPYNSTYAFSENRVMDAVELEGREAFFIHGTIISGLGTFMFGKSNTVVNKLPTVLGNNTSNIGFKWSGGNSDGARQSAAEELVEHVLKNRKPGEPISLVGHSHGGNVAIEAANILVKKHHIQANEITVVAINTPMQKEITLENKDVRLIAVSAKGDLIQSAASESKWSEPNTVKNTDLSIYYDDKIKSDIPNLFIDVNHIGPDDENVPQWLPELKQSIDKQKKDKAVYEKRLEEHKKANPYDYPDENKESNK</sequence>
<name>A0ABY3CCT3_9FLAO</name>
<comment type="caution">
    <text evidence="3">The sequence shown here is derived from an EMBL/GenBank/DDBJ whole genome shotgun (WGS) entry which is preliminary data.</text>
</comment>
<keyword evidence="4" id="KW-1185">Reference proteome</keyword>
<accession>A0ABY3CCT3</accession>
<dbReference type="Proteomes" id="UP000318528">
    <property type="component" value="Unassembled WGS sequence"/>
</dbReference>
<feature type="region of interest" description="Disordered" evidence="1">
    <location>
        <begin position="248"/>
        <end position="287"/>
    </location>
</feature>
<feature type="compositionally biased region" description="Basic and acidic residues" evidence="1">
    <location>
        <begin position="251"/>
        <end position="287"/>
    </location>
</feature>
<dbReference type="InterPro" id="IPR002921">
    <property type="entry name" value="Fungal_lipase-type"/>
</dbReference>
<evidence type="ECO:0000313" key="3">
    <source>
        <dbReference type="EMBL" id="TRX00301.1"/>
    </source>
</evidence>
<proteinExistence type="predicted"/>
<dbReference type="SUPFAM" id="SSF53474">
    <property type="entry name" value="alpha/beta-Hydrolases"/>
    <property type="match status" value="1"/>
</dbReference>
<dbReference type="Pfam" id="PF01764">
    <property type="entry name" value="Lipase_3"/>
    <property type="match status" value="1"/>
</dbReference>
<evidence type="ECO:0000256" key="1">
    <source>
        <dbReference type="SAM" id="MobiDB-lite"/>
    </source>
</evidence>
<dbReference type="EMBL" id="VJZN01000068">
    <property type="protein sequence ID" value="TRX00301.1"/>
    <property type="molecule type" value="Genomic_DNA"/>
</dbReference>
<gene>
    <name evidence="3" type="ORF">FNW12_17670</name>
</gene>
<dbReference type="Gene3D" id="3.40.50.1820">
    <property type="entry name" value="alpha/beta hydrolase"/>
    <property type="match status" value="1"/>
</dbReference>
<dbReference type="RefSeq" id="WP_143389003.1">
    <property type="nucleotide sequence ID" value="NZ_VJZM01000064.1"/>
</dbReference>